<feature type="transmembrane region" description="Helical" evidence="5">
    <location>
        <begin position="246"/>
        <end position="265"/>
    </location>
</feature>
<evidence type="ECO:0000256" key="1">
    <source>
        <dbReference type="ARBA" id="ARBA00004141"/>
    </source>
</evidence>
<evidence type="ECO:0000256" key="3">
    <source>
        <dbReference type="ARBA" id="ARBA00022989"/>
    </source>
</evidence>
<dbReference type="Proteomes" id="UP000242243">
    <property type="component" value="Unassembled WGS sequence"/>
</dbReference>
<keyword evidence="3 5" id="KW-1133">Transmembrane helix</keyword>
<dbReference type="GO" id="GO:0005886">
    <property type="term" value="C:plasma membrane"/>
    <property type="evidence" value="ECO:0007669"/>
    <property type="project" value="TreeGrafter"/>
</dbReference>
<evidence type="ECO:0000256" key="2">
    <source>
        <dbReference type="ARBA" id="ARBA00022692"/>
    </source>
</evidence>
<evidence type="ECO:0000256" key="4">
    <source>
        <dbReference type="ARBA" id="ARBA00023136"/>
    </source>
</evidence>
<reference evidence="7 8" key="1">
    <citation type="submission" date="2016-10" db="EMBL/GenBank/DDBJ databases">
        <authorList>
            <person name="de Groot N.N."/>
        </authorList>
    </citation>
    <scope>NUCLEOTIDE SEQUENCE [LARGE SCALE GENOMIC DNA]</scope>
    <source>
        <strain evidence="7 8">DSM 17073</strain>
    </source>
</reference>
<dbReference type="Proteomes" id="UP000321547">
    <property type="component" value="Unassembled WGS sequence"/>
</dbReference>
<keyword evidence="4 5" id="KW-0472">Membrane</keyword>
<proteinExistence type="predicted"/>
<evidence type="ECO:0000256" key="5">
    <source>
        <dbReference type="SAM" id="Phobius"/>
    </source>
</evidence>
<reference evidence="6 9" key="2">
    <citation type="submission" date="2019-07" db="EMBL/GenBank/DDBJ databases">
        <title>Whole genome shotgun sequence of Halolactibacillus halophilus NBRC 100868.</title>
        <authorList>
            <person name="Hosoyama A."/>
            <person name="Uohara A."/>
            <person name="Ohji S."/>
            <person name="Ichikawa N."/>
        </authorList>
    </citation>
    <scope>NUCLEOTIDE SEQUENCE [LARGE SCALE GENOMIC DNA]</scope>
    <source>
        <strain evidence="6 9">NBRC 100868</strain>
    </source>
</reference>
<dbReference type="PANTHER" id="PTHR33514:SF13">
    <property type="entry name" value="PROTEIN ABCI12, CHLOROPLASTIC"/>
    <property type="match status" value="1"/>
</dbReference>
<name>A0A1I5R2D9_9BACI</name>
<keyword evidence="9" id="KW-1185">Reference proteome</keyword>
<dbReference type="InterPro" id="IPR003339">
    <property type="entry name" value="ABC/ECF_trnsptr_transmembrane"/>
</dbReference>
<evidence type="ECO:0000313" key="7">
    <source>
        <dbReference type="EMBL" id="SFP52507.1"/>
    </source>
</evidence>
<dbReference type="AlphaFoldDB" id="A0A1I5R2D9"/>
<organism evidence="7 8">
    <name type="scientific">Halolactibacillus halophilus</name>
    <dbReference type="NCBI Taxonomy" id="306540"/>
    <lineage>
        <taxon>Bacteria</taxon>
        <taxon>Bacillati</taxon>
        <taxon>Bacillota</taxon>
        <taxon>Bacilli</taxon>
        <taxon>Bacillales</taxon>
        <taxon>Bacillaceae</taxon>
        <taxon>Halolactibacillus</taxon>
    </lineage>
</organism>
<sequence length="266" mass="30126">MNRLIIGRYFPGSSLIHQLDPRFKLIFVLYFIGLLFFLDGMILQGVFFTLTLVIMLSTGVSLKTYVRGVRPLIWLILFATVLRIITTRGGEIYYEAGFFTLSEFGLLSGAYTFLRFVEMIFISTVLTLTTKPIDLTDAIYFLLKPLRYLYVPVEELSLMLSIALRFIPNLLDETEKVMNAQKARGMVFGEGNLLEQMKALTPLVLPLFAHSLKRAEDMADVLEVKGYKSGAKRTHYRALTWQVKDTLGVGLLVVLTVVVMTINVFG</sequence>
<dbReference type="EMBL" id="FOXC01000026">
    <property type="protein sequence ID" value="SFP52507.1"/>
    <property type="molecule type" value="Genomic_DNA"/>
</dbReference>
<feature type="transmembrane region" description="Helical" evidence="5">
    <location>
        <begin position="68"/>
        <end position="86"/>
    </location>
</feature>
<dbReference type="OrthoDB" id="8075495at2"/>
<evidence type="ECO:0000313" key="6">
    <source>
        <dbReference type="EMBL" id="GEM02268.1"/>
    </source>
</evidence>
<dbReference type="EMBL" id="BJWI01000030">
    <property type="protein sequence ID" value="GEM02268.1"/>
    <property type="molecule type" value="Genomic_DNA"/>
</dbReference>
<gene>
    <name evidence="6" type="primary">ecfT</name>
    <name evidence="6" type="ORF">HHA03_18000</name>
    <name evidence="7" type="ORF">SAMN05421839_1262</name>
</gene>
<keyword evidence="2 5" id="KW-0812">Transmembrane</keyword>
<dbReference type="CDD" id="cd16914">
    <property type="entry name" value="EcfT"/>
    <property type="match status" value="1"/>
</dbReference>
<feature type="transmembrane region" description="Helical" evidence="5">
    <location>
        <begin position="27"/>
        <end position="56"/>
    </location>
</feature>
<dbReference type="STRING" id="306540.SAMN05421839_1262"/>
<comment type="subcellular location">
    <subcellularLocation>
        <location evidence="1">Membrane</location>
        <topology evidence="1">Multi-pass membrane protein</topology>
    </subcellularLocation>
</comment>
<dbReference type="Pfam" id="PF02361">
    <property type="entry name" value="CbiQ"/>
    <property type="match status" value="1"/>
</dbReference>
<accession>A0A1I5R2D9</accession>
<evidence type="ECO:0000313" key="8">
    <source>
        <dbReference type="Proteomes" id="UP000242243"/>
    </source>
</evidence>
<dbReference type="RefSeq" id="WP_089832683.1">
    <property type="nucleotide sequence ID" value="NZ_BJWI01000030.1"/>
</dbReference>
<protein>
    <submittedName>
        <fullName evidence="7">Energy-coupling factor transport system permease protein</fullName>
    </submittedName>
    <submittedName>
        <fullName evidence="6">Energy-coupling factor transporter transmembrane protein EcfT</fullName>
    </submittedName>
</protein>
<evidence type="ECO:0000313" key="9">
    <source>
        <dbReference type="Proteomes" id="UP000321547"/>
    </source>
</evidence>
<dbReference type="PANTHER" id="PTHR33514">
    <property type="entry name" value="PROTEIN ABCI12, CHLOROPLASTIC"/>
    <property type="match status" value="1"/>
</dbReference>